<feature type="domain" description="Chitin-binding type-1" evidence="5">
    <location>
        <begin position="33"/>
        <end position="87"/>
    </location>
</feature>
<dbReference type="PROSITE" id="PS50941">
    <property type="entry name" value="CHIT_BIND_I_2"/>
    <property type="match status" value="1"/>
</dbReference>
<dbReference type="SUPFAM" id="SSF54556">
    <property type="entry name" value="Chitinase insertion domain"/>
    <property type="match status" value="1"/>
</dbReference>
<dbReference type="GO" id="GO:0005975">
    <property type="term" value="P:carbohydrate metabolic process"/>
    <property type="evidence" value="ECO:0007669"/>
    <property type="project" value="InterPro"/>
</dbReference>
<dbReference type="InterPro" id="IPR001002">
    <property type="entry name" value="Chitin-bd_1"/>
</dbReference>
<reference evidence="7" key="1">
    <citation type="submission" date="2023-02" db="EMBL/GenBank/DDBJ databases">
        <title>Colletotrichum kahawae CIFC_Que2 genome sequencing and assembly.</title>
        <authorList>
            <person name="Baroncelli R."/>
        </authorList>
    </citation>
    <scope>NUCLEOTIDE SEQUENCE</scope>
    <source>
        <strain evidence="7">CIFC_Que2</strain>
    </source>
</reference>
<proteinExistence type="inferred from homology"/>
<dbReference type="Gene3D" id="3.30.60.10">
    <property type="entry name" value="Endochitinase-like"/>
    <property type="match status" value="1"/>
</dbReference>
<dbReference type="GO" id="GO:0008061">
    <property type="term" value="F:chitin binding"/>
    <property type="evidence" value="ECO:0007669"/>
    <property type="project" value="UniProtKB-UniRule"/>
</dbReference>
<gene>
    <name evidence="7" type="ORF">CKAH01_16176</name>
</gene>
<comment type="similarity">
    <text evidence="1">Belongs to the glycosyl hydrolase 18 family. Chitinase class V subfamily.</text>
</comment>
<dbReference type="InterPro" id="IPR036861">
    <property type="entry name" value="Endochitinase-like_sf"/>
</dbReference>
<keyword evidence="3 4" id="KW-0147">Chitin-binding</keyword>
<feature type="domain" description="GH18" evidence="6">
    <location>
        <begin position="102"/>
        <end position="445"/>
    </location>
</feature>
<evidence type="ECO:0000259" key="5">
    <source>
        <dbReference type="PROSITE" id="PS50941"/>
    </source>
</evidence>
<dbReference type="InterPro" id="IPR029070">
    <property type="entry name" value="Chitinase_insertion_sf"/>
</dbReference>
<dbReference type="CDD" id="cd00035">
    <property type="entry name" value="ChtBD1"/>
    <property type="match status" value="1"/>
</dbReference>
<dbReference type="Pfam" id="PF00704">
    <property type="entry name" value="Glyco_hydro_18"/>
    <property type="match status" value="1"/>
</dbReference>
<evidence type="ECO:0000256" key="1">
    <source>
        <dbReference type="ARBA" id="ARBA00008682"/>
    </source>
</evidence>
<dbReference type="InterPro" id="IPR001223">
    <property type="entry name" value="Glyco_hydro18_cat"/>
</dbReference>
<feature type="disulfide bond" evidence="4">
    <location>
        <begin position="52"/>
        <end position="66"/>
    </location>
</feature>
<dbReference type="Gene3D" id="3.20.20.80">
    <property type="entry name" value="Glycosidases"/>
    <property type="match status" value="1"/>
</dbReference>
<dbReference type="PROSITE" id="PS00026">
    <property type="entry name" value="CHIT_BIND_I_1"/>
    <property type="match status" value="1"/>
</dbReference>
<dbReference type="Gene3D" id="3.10.50.10">
    <property type="match status" value="1"/>
</dbReference>
<dbReference type="InterPro" id="IPR017853">
    <property type="entry name" value="GH"/>
</dbReference>
<dbReference type="PROSITE" id="PS51910">
    <property type="entry name" value="GH18_2"/>
    <property type="match status" value="1"/>
</dbReference>
<comment type="caution">
    <text evidence="7">The sequence shown here is derived from an EMBL/GenBank/DDBJ whole genome shotgun (WGS) entry which is preliminary data.</text>
</comment>
<dbReference type="InterPro" id="IPR018371">
    <property type="entry name" value="Chitin-binding_1_CS"/>
</dbReference>
<dbReference type="PANTHER" id="PTHR11177">
    <property type="entry name" value="CHITINASE"/>
    <property type="match status" value="1"/>
</dbReference>
<feature type="disulfide bond" evidence="4">
    <location>
        <begin position="47"/>
        <end position="59"/>
    </location>
</feature>
<dbReference type="SMART" id="SM00636">
    <property type="entry name" value="Glyco_18"/>
    <property type="match status" value="1"/>
</dbReference>
<keyword evidence="4" id="KW-1015">Disulfide bond</keyword>
<dbReference type="EC" id="3.2.1.14" evidence="2"/>
<evidence type="ECO:0000256" key="4">
    <source>
        <dbReference type="PROSITE-ProRule" id="PRU00261"/>
    </source>
</evidence>
<dbReference type="SUPFAM" id="SSF57016">
    <property type="entry name" value="Plant lectins/antimicrobial peptides"/>
    <property type="match status" value="1"/>
</dbReference>
<comment type="caution">
    <text evidence="4">Lacks conserved residue(s) required for the propagation of feature annotation.</text>
</comment>
<dbReference type="GO" id="GO:0008843">
    <property type="term" value="F:endochitinase activity"/>
    <property type="evidence" value="ECO:0007669"/>
    <property type="project" value="UniProtKB-EC"/>
</dbReference>
<dbReference type="SUPFAM" id="SSF51445">
    <property type="entry name" value="(Trans)glycosidases"/>
    <property type="match status" value="1"/>
</dbReference>
<organism evidence="7 8">
    <name type="scientific">Colletotrichum kahawae</name>
    <name type="common">Coffee berry disease fungus</name>
    <dbReference type="NCBI Taxonomy" id="34407"/>
    <lineage>
        <taxon>Eukaryota</taxon>
        <taxon>Fungi</taxon>
        <taxon>Dikarya</taxon>
        <taxon>Ascomycota</taxon>
        <taxon>Pezizomycotina</taxon>
        <taxon>Sordariomycetes</taxon>
        <taxon>Hypocreomycetidae</taxon>
        <taxon>Glomerellales</taxon>
        <taxon>Glomerellaceae</taxon>
        <taxon>Colletotrichum</taxon>
        <taxon>Colletotrichum gloeosporioides species complex</taxon>
    </lineage>
</organism>
<dbReference type="Pfam" id="PF00187">
    <property type="entry name" value="Chitin_bind_1"/>
    <property type="match status" value="1"/>
</dbReference>
<evidence type="ECO:0000256" key="3">
    <source>
        <dbReference type="ARBA" id="ARBA00022669"/>
    </source>
</evidence>
<sequence length="445" mass="48305">MVIHCSCCSTKGTCGYGPEYCGKGNCTSGCTATAMCGKYSEGGKVKCGMNLCCSAMGWCGTTETYCGNADPQGATLPCQAGFGSCEVKSGRTCGVGSGTTNGRTIGYYQGSNTRDRLCNHIYPSDIASTGYTHLYYSFASIDPNSFAVVPADPGDVALYSEFAALKSRGLQTWIAVGGFDFSDPNKATHGTWSKLAANNESRTAFIDSLLAFLPKYGFQGVDIDWEYPVASERGGNPEDTQNLVYLVQEMHAAFKGAYGISLTLAPDYWYLRYFDAKAMESSVDFFGFMAYDLHGFWDQDVKTLGSIVRGQADIRDIATDALPFWFAELDPSKINFGVALYGRGYTVTDKSCNDLECSFKGPSKAGICTNSDGVMSLVEIEQLIEKKGLTPKYLPNAMMKQITWDDQWIGYDDADTIKEKKAWADNQCFGGTMAWSVDFNSGAGR</sequence>
<name>A0AAE0D954_COLKA</name>
<evidence type="ECO:0000313" key="8">
    <source>
        <dbReference type="Proteomes" id="UP001281614"/>
    </source>
</evidence>
<dbReference type="InterPro" id="IPR011583">
    <property type="entry name" value="Chitinase_II/V-like_cat"/>
</dbReference>
<evidence type="ECO:0000313" key="7">
    <source>
        <dbReference type="EMBL" id="KAK2762390.1"/>
    </source>
</evidence>
<dbReference type="Proteomes" id="UP001281614">
    <property type="component" value="Unassembled WGS sequence"/>
</dbReference>
<dbReference type="InterPro" id="IPR050314">
    <property type="entry name" value="Glycosyl_Hydrlase_18"/>
</dbReference>
<evidence type="ECO:0000256" key="2">
    <source>
        <dbReference type="ARBA" id="ARBA00012729"/>
    </source>
</evidence>
<dbReference type="PANTHER" id="PTHR11177:SF333">
    <property type="entry name" value="CHITINASE"/>
    <property type="match status" value="1"/>
</dbReference>
<dbReference type="EMBL" id="VYYT01000154">
    <property type="protein sequence ID" value="KAK2762390.1"/>
    <property type="molecule type" value="Genomic_DNA"/>
</dbReference>
<protein>
    <recommendedName>
        <fullName evidence="2">chitinase</fullName>
        <ecNumber evidence="2">3.2.1.14</ecNumber>
    </recommendedName>
</protein>
<evidence type="ECO:0000259" key="6">
    <source>
        <dbReference type="PROSITE" id="PS51910"/>
    </source>
</evidence>
<keyword evidence="8" id="KW-1185">Reference proteome</keyword>
<accession>A0AAE0D954</accession>
<dbReference type="SMART" id="SM00270">
    <property type="entry name" value="ChtBD1"/>
    <property type="match status" value="1"/>
</dbReference>
<dbReference type="AlphaFoldDB" id="A0AAE0D954"/>